<dbReference type="Proteomes" id="UP000183015">
    <property type="component" value="Unassembled WGS sequence"/>
</dbReference>
<dbReference type="RefSeq" id="WP_042442888.1">
    <property type="nucleotide sequence ID" value="NZ_BBPN01000003.1"/>
</dbReference>
<evidence type="ECO:0000313" key="2">
    <source>
        <dbReference type="Proteomes" id="UP000183015"/>
    </source>
</evidence>
<gene>
    <name evidence="1" type="ORF">SAMN05414137_107296</name>
</gene>
<organism evidence="1 2">
    <name type="scientific">Streptacidiphilus jiangxiensis</name>
    <dbReference type="NCBI Taxonomy" id="235985"/>
    <lineage>
        <taxon>Bacteria</taxon>
        <taxon>Bacillati</taxon>
        <taxon>Actinomycetota</taxon>
        <taxon>Actinomycetes</taxon>
        <taxon>Kitasatosporales</taxon>
        <taxon>Streptomycetaceae</taxon>
        <taxon>Streptacidiphilus</taxon>
    </lineage>
</organism>
<dbReference type="AlphaFoldDB" id="A0A1H7PB33"/>
<dbReference type="STRING" id="235985.SAMN05414137_107296"/>
<dbReference type="OrthoDB" id="5572373at2"/>
<evidence type="ECO:0000313" key="1">
    <source>
        <dbReference type="EMBL" id="SEL32826.1"/>
    </source>
</evidence>
<protein>
    <recommendedName>
        <fullName evidence="3">SMI1-KNR4 cell-wall</fullName>
    </recommendedName>
</protein>
<keyword evidence="2" id="KW-1185">Reference proteome</keyword>
<dbReference type="EMBL" id="FOAZ01000007">
    <property type="protein sequence ID" value="SEL32826.1"/>
    <property type="molecule type" value="Genomic_DNA"/>
</dbReference>
<accession>A0A1H7PB33</accession>
<name>A0A1H7PB33_STRJI</name>
<evidence type="ECO:0008006" key="3">
    <source>
        <dbReference type="Google" id="ProtNLM"/>
    </source>
</evidence>
<reference evidence="2" key="1">
    <citation type="submission" date="2016-10" db="EMBL/GenBank/DDBJ databases">
        <authorList>
            <person name="Varghese N."/>
        </authorList>
    </citation>
    <scope>NUCLEOTIDE SEQUENCE [LARGE SCALE GENOMIC DNA]</scope>
    <source>
        <strain evidence="2">DSM 45096 / BCRC 16803 / CGMCC 4.1857 / CIP 109030 / JCM 12277 / KCTC 19219 / NBRC 100920 / 33214</strain>
    </source>
</reference>
<dbReference type="SUPFAM" id="SSF160631">
    <property type="entry name" value="SMI1/KNR4-like"/>
    <property type="match status" value="1"/>
</dbReference>
<dbReference type="InterPro" id="IPR037883">
    <property type="entry name" value="Knr4/Smi1-like_sf"/>
</dbReference>
<proteinExistence type="predicted"/>
<dbReference type="eggNOG" id="ENOG5033RTE">
    <property type="taxonomic scope" value="Bacteria"/>
</dbReference>
<sequence>MHHAVEQLLQLMPATPNGGDALDWDRVDAQFGWRLPSDYRDFVAAFGMGTINETLSIVTPPPSDYPYAHHLLYERTYPPADGLLLWGATDCADDFYWRCEDADPDRWTVAVRTRSNGWHDYPHGMTDFLLQLLSGRIKTPLNADLGIDQPPTFESWREEVQQLRESDDSGSFGY</sequence>